<comment type="similarity">
    <text evidence="2">Belongs to the COQ9 family.</text>
</comment>
<evidence type="ECO:0000256" key="2">
    <source>
        <dbReference type="ARBA" id="ARBA00010766"/>
    </source>
</evidence>
<dbReference type="InterPro" id="IPR013718">
    <property type="entry name" value="COQ9_C"/>
</dbReference>
<sequence>MSLERSAERDAALRAMLPEVPRLGWTTEALRAGLSARGDSPEAAEWLFPRGPVGMVEAWCDLADRDMAAEAAGAGLDGMRIPARIRALVAIRLHQQAPHKEAVRRGLALLALPWNLGAAGRATARTVDAIWQAAGDTSSDASFYTRRATLAGIYAATLGFWLQDPDPGAAATLAFLDRRLGELGRLQRCRRKAA</sequence>
<feature type="domain" description="COQ9 C-terminal" evidence="7">
    <location>
        <begin position="120"/>
        <end position="186"/>
    </location>
</feature>
<dbReference type="PANTHER" id="PTHR21427">
    <property type="entry name" value="UBIQUINONE BIOSYNTHESIS PROTEIN COQ9, MITOCHONDRIAL"/>
    <property type="match status" value="1"/>
</dbReference>
<dbReference type="GO" id="GO:0008289">
    <property type="term" value="F:lipid binding"/>
    <property type="evidence" value="ECO:0007669"/>
    <property type="project" value="UniProtKB-KW"/>
</dbReference>
<dbReference type="OrthoDB" id="7201143at2"/>
<protein>
    <submittedName>
        <fullName evidence="8">COQ9 family protein</fullName>
    </submittedName>
</protein>
<dbReference type="GO" id="GO:0006744">
    <property type="term" value="P:ubiquinone biosynthetic process"/>
    <property type="evidence" value="ECO:0007669"/>
    <property type="project" value="UniProtKB-KW"/>
</dbReference>
<evidence type="ECO:0000259" key="7">
    <source>
        <dbReference type="Pfam" id="PF08511"/>
    </source>
</evidence>
<dbReference type="RefSeq" id="WP_160935176.1">
    <property type="nucleotide sequence ID" value="NZ_SNVJ01000001.1"/>
</dbReference>
<reference evidence="8 9" key="1">
    <citation type="submission" date="2019-03" db="EMBL/GenBank/DDBJ databases">
        <title>Roseomonas sp. a novel Roseomonas species isolated from Sea whip Gorgonian.</title>
        <authorList>
            <person name="Li F."/>
            <person name="Pan X."/>
            <person name="Huang S."/>
            <person name="Li Z."/>
            <person name="Meng B."/>
        </authorList>
    </citation>
    <scope>NUCLEOTIDE SEQUENCE [LARGE SCALE GENOMIC DNA]</scope>
    <source>
        <strain evidence="8 9">M0104</strain>
    </source>
</reference>
<evidence type="ECO:0000256" key="1">
    <source>
        <dbReference type="ARBA" id="ARBA00004749"/>
    </source>
</evidence>
<evidence type="ECO:0000256" key="5">
    <source>
        <dbReference type="ARBA" id="ARBA00023121"/>
    </source>
</evidence>
<dbReference type="NCBIfam" id="TIGR02396">
    <property type="entry name" value="diverge_rpsU"/>
    <property type="match status" value="1"/>
</dbReference>
<comment type="caution">
    <text evidence="8">The sequence shown here is derived from an EMBL/GenBank/DDBJ whole genome shotgun (WGS) entry which is preliminary data.</text>
</comment>
<dbReference type="InterPro" id="IPR012762">
    <property type="entry name" value="Ubiq_biosynth_COQ9"/>
</dbReference>
<keyword evidence="5" id="KW-0446">Lipid-binding</keyword>
<evidence type="ECO:0000313" key="9">
    <source>
        <dbReference type="Proteomes" id="UP000460715"/>
    </source>
</evidence>
<evidence type="ECO:0000313" key="8">
    <source>
        <dbReference type="EMBL" id="MXP62073.1"/>
    </source>
</evidence>
<dbReference type="Pfam" id="PF08511">
    <property type="entry name" value="COQ9"/>
    <property type="match status" value="1"/>
</dbReference>
<keyword evidence="9" id="KW-1185">Reference proteome</keyword>
<comment type="pathway">
    <text evidence="1">Cofactor biosynthesis; ubiquinone biosynthesis.</text>
</comment>
<evidence type="ECO:0000256" key="4">
    <source>
        <dbReference type="ARBA" id="ARBA00022946"/>
    </source>
</evidence>
<keyword evidence="4" id="KW-0809">Transit peptide</keyword>
<dbReference type="EMBL" id="SNVJ01000001">
    <property type="protein sequence ID" value="MXP62073.1"/>
    <property type="molecule type" value="Genomic_DNA"/>
</dbReference>
<dbReference type="Gene3D" id="1.10.357.10">
    <property type="entry name" value="Tetracycline Repressor, domain 2"/>
    <property type="match status" value="1"/>
</dbReference>
<accession>A0A845B346</accession>
<keyword evidence="3" id="KW-0831">Ubiquinone biosynthesis</keyword>
<organism evidence="8 9">
    <name type="scientific">Teichococcus coralli</name>
    <dbReference type="NCBI Taxonomy" id="2545983"/>
    <lineage>
        <taxon>Bacteria</taxon>
        <taxon>Pseudomonadati</taxon>
        <taxon>Pseudomonadota</taxon>
        <taxon>Alphaproteobacteria</taxon>
        <taxon>Acetobacterales</taxon>
        <taxon>Roseomonadaceae</taxon>
        <taxon>Roseomonas</taxon>
    </lineage>
</organism>
<proteinExistence type="inferred from homology"/>
<dbReference type="AlphaFoldDB" id="A0A845B346"/>
<comment type="function">
    <text evidence="6">Membrane-associated protein that warps the membrane surface to access and bind aromatic isoprenes with high specificity, including ubiquinone (CoQ) isoprene intermediates and presents them directly to COQ7, therefore facilitating the COQ7-mediated hydroxylase step. Participates in the biosynthesis of coenzyme Q, also named ubiquinone, an essential lipid-soluble electron transporter for aerobic cellular respiration.</text>
</comment>
<gene>
    <name evidence="8" type="ORF">E0493_01735</name>
</gene>
<dbReference type="Proteomes" id="UP000460715">
    <property type="component" value="Unassembled WGS sequence"/>
</dbReference>
<evidence type="ECO:0000256" key="3">
    <source>
        <dbReference type="ARBA" id="ARBA00022688"/>
    </source>
</evidence>
<evidence type="ECO:0000256" key="6">
    <source>
        <dbReference type="ARBA" id="ARBA00058104"/>
    </source>
</evidence>
<name>A0A845B346_9PROT</name>
<dbReference type="PANTHER" id="PTHR21427:SF19">
    <property type="entry name" value="UBIQUINONE BIOSYNTHESIS PROTEIN COQ9, MITOCHONDRIAL"/>
    <property type="match status" value="1"/>
</dbReference>